<evidence type="ECO:0000256" key="2">
    <source>
        <dbReference type="ARBA" id="ARBA00022553"/>
    </source>
</evidence>
<dbReference type="SUPFAM" id="SSF51735">
    <property type="entry name" value="NAD(P)-binding Rossmann-fold domains"/>
    <property type="match status" value="2"/>
</dbReference>
<evidence type="ECO:0000256" key="3">
    <source>
        <dbReference type="ARBA" id="ARBA00022679"/>
    </source>
</evidence>
<dbReference type="OrthoDB" id="329835at2759"/>
<dbReference type="Pfam" id="PF02801">
    <property type="entry name" value="Ketoacyl-synt_C"/>
    <property type="match status" value="1"/>
</dbReference>
<dbReference type="InterPro" id="IPR013968">
    <property type="entry name" value="PKS_KR"/>
</dbReference>
<evidence type="ECO:0000256" key="4">
    <source>
        <dbReference type="PROSITE-ProRule" id="PRU01363"/>
    </source>
</evidence>
<dbReference type="InterPro" id="IPR016039">
    <property type="entry name" value="Thiolase-like"/>
</dbReference>
<evidence type="ECO:0000313" key="7">
    <source>
        <dbReference type="EMBL" id="RLU25189.1"/>
    </source>
</evidence>
<dbReference type="InterPro" id="IPR011032">
    <property type="entry name" value="GroES-like_sf"/>
</dbReference>
<reference evidence="7 8" key="1">
    <citation type="journal article" date="2018" name="Genome Res.">
        <title>The genomic architecture and molecular evolution of ant odorant receptors.</title>
        <authorList>
            <person name="McKenzie S.K."/>
            <person name="Kronauer D.J.C."/>
        </authorList>
    </citation>
    <scope>NUCLEOTIDE SEQUENCE [LARGE SCALE GENOMIC DNA]</scope>
    <source>
        <strain evidence="7">Clonal line C1</strain>
    </source>
</reference>
<evidence type="ECO:0000256" key="1">
    <source>
        <dbReference type="ARBA" id="ARBA00022450"/>
    </source>
</evidence>
<dbReference type="Gene3D" id="3.40.366.10">
    <property type="entry name" value="Malonyl-Coenzyme A Acyl Carrier Protein, domain 2"/>
    <property type="match status" value="1"/>
</dbReference>
<dbReference type="InterPro" id="IPR032821">
    <property type="entry name" value="PKS_assoc"/>
</dbReference>
<dbReference type="FunFam" id="3.40.50.720:FF:000209">
    <property type="entry name" value="Polyketide synthase Pks12"/>
    <property type="match status" value="1"/>
</dbReference>
<dbReference type="SUPFAM" id="SSF52151">
    <property type="entry name" value="FabD/lysophospholipase-like"/>
    <property type="match status" value="1"/>
</dbReference>
<dbReference type="SUPFAM" id="SSF53901">
    <property type="entry name" value="Thiolase-like"/>
    <property type="match status" value="1"/>
</dbReference>
<dbReference type="SMART" id="SM00822">
    <property type="entry name" value="PKS_KR"/>
    <property type="match status" value="1"/>
</dbReference>
<dbReference type="InterPro" id="IPR020841">
    <property type="entry name" value="PKS_Beta-ketoAc_synthase_dom"/>
</dbReference>
<dbReference type="InterPro" id="IPR049900">
    <property type="entry name" value="PKS_mFAS_DH"/>
</dbReference>
<dbReference type="Proteomes" id="UP000279307">
    <property type="component" value="Chromosome 3"/>
</dbReference>
<dbReference type="Pfam" id="PF21149">
    <property type="entry name" value="FAS_pseudo-KR"/>
    <property type="match status" value="1"/>
</dbReference>
<proteinExistence type="predicted"/>
<dbReference type="Pfam" id="PF16197">
    <property type="entry name" value="KAsynt_C_assoc"/>
    <property type="match status" value="1"/>
</dbReference>
<dbReference type="PROSITE" id="PS00606">
    <property type="entry name" value="KS3_1"/>
    <property type="match status" value="1"/>
</dbReference>
<dbReference type="SMART" id="SM00825">
    <property type="entry name" value="PKS_KS"/>
    <property type="match status" value="1"/>
</dbReference>
<dbReference type="InterPro" id="IPR057326">
    <property type="entry name" value="KR_dom"/>
</dbReference>
<dbReference type="InterPro" id="IPR014031">
    <property type="entry name" value="Ketoacyl_synth_C"/>
</dbReference>
<dbReference type="Gene3D" id="3.30.70.3290">
    <property type="match status" value="2"/>
</dbReference>
<name>A0A3L8DZ17_OOCBI</name>
<evidence type="ECO:0000313" key="8">
    <source>
        <dbReference type="Proteomes" id="UP000279307"/>
    </source>
</evidence>
<dbReference type="InterPro" id="IPR014030">
    <property type="entry name" value="Ketoacyl_synth_N"/>
</dbReference>
<dbReference type="Gene3D" id="3.10.129.110">
    <property type="entry name" value="Polyketide synthase dehydratase"/>
    <property type="match status" value="1"/>
</dbReference>
<feature type="domain" description="PKS/mFAS DH" evidence="6">
    <location>
        <begin position="808"/>
        <end position="1073"/>
    </location>
</feature>
<dbReference type="GO" id="GO:0004312">
    <property type="term" value="F:fatty acid synthase activity"/>
    <property type="evidence" value="ECO:0007669"/>
    <property type="project" value="TreeGrafter"/>
</dbReference>
<organism evidence="7 8">
    <name type="scientific">Ooceraea biroi</name>
    <name type="common">Clonal raider ant</name>
    <name type="synonym">Cerapachys biroi</name>
    <dbReference type="NCBI Taxonomy" id="2015173"/>
    <lineage>
        <taxon>Eukaryota</taxon>
        <taxon>Metazoa</taxon>
        <taxon>Ecdysozoa</taxon>
        <taxon>Arthropoda</taxon>
        <taxon>Hexapoda</taxon>
        <taxon>Insecta</taxon>
        <taxon>Pterygota</taxon>
        <taxon>Neoptera</taxon>
        <taxon>Endopterygota</taxon>
        <taxon>Hymenoptera</taxon>
        <taxon>Apocrita</taxon>
        <taxon>Aculeata</taxon>
        <taxon>Formicoidea</taxon>
        <taxon>Formicidae</taxon>
        <taxon>Dorylinae</taxon>
        <taxon>Ooceraea</taxon>
    </lineage>
</organism>
<dbReference type="InterPro" id="IPR020843">
    <property type="entry name" value="ER"/>
</dbReference>
<accession>A0A3L8DZ17</accession>
<dbReference type="Pfam" id="PF00109">
    <property type="entry name" value="ketoacyl-synt"/>
    <property type="match status" value="1"/>
</dbReference>
<dbReference type="InterPro" id="IPR014043">
    <property type="entry name" value="Acyl_transferase_dom"/>
</dbReference>
<dbReference type="Pfam" id="PF13602">
    <property type="entry name" value="ADH_zinc_N_2"/>
    <property type="match status" value="1"/>
</dbReference>
<dbReference type="PROSITE" id="PS52019">
    <property type="entry name" value="PKS_MFAS_DH"/>
    <property type="match status" value="1"/>
</dbReference>
<dbReference type="Gene3D" id="3.30.70.250">
    <property type="entry name" value="Malonyl-CoA ACP transacylase, ACP-binding"/>
    <property type="match status" value="1"/>
</dbReference>
<dbReference type="CDD" id="cd05195">
    <property type="entry name" value="enoyl_red"/>
    <property type="match status" value="1"/>
</dbReference>
<dbReference type="GO" id="GO:0004315">
    <property type="term" value="F:3-oxoacyl-[acyl-carrier-protein] synthase activity"/>
    <property type="evidence" value="ECO:0007669"/>
    <property type="project" value="InterPro"/>
</dbReference>
<dbReference type="SMART" id="SM00829">
    <property type="entry name" value="PKS_ER"/>
    <property type="match status" value="1"/>
</dbReference>
<protein>
    <submittedName>
        <fullName evidence="7">Uncharacterized protein</fullName>
    </submittedName>
</protein>
<dbReference type="SUPFAM" id="SSF50129">
    <property type="entry name" value="GroES-like"/>
    <property type="match status" value="1"/>
</dbReference>
<dbReference type="InterPro" id="IPR042104">
    <property type="entry name" value="PKS_dehydratase_sf"/>
</dbReference>
<dbReference type="Pfam" id="PF08659">
    <property type="entry name" value="KR"/>
    <property type="match status" value="1"/>
</dbReference>
<dbReference type="InterPro" id="IPR016035">
    <property type="entry name" value="Acyl_Trfase/lysoPLipase"/>
</dbReference>
<feature type="region of interest" description="C-terminal hotdog fold" evidence="4">
    <location>
        <begin position="946"/>
        <end position="1073"/>
    </location>
</feature>
<dbReference type="CDD" id="cd00833">
    <property type="entry name" value="PKS"/>
    <property type="match status" value="1"/>
</dbReference>
<dbReference type="Gene3D" id="1.10.287.1960">
    <property type="match status" value="1"/>
</dbReference>
<evidence type="ECO:0000259" key="5">
    <source>
        <dbReference type="PROSITE" id="PS52004"/>
    </source>
</evidence>
<keyword evidence="1" id="KW-0596">Phosphopantetheine</keyword>
<dbReference type="InterPro" id="IPR018201">
    <property type="entry name" value="Ketoacyl_synth_AS"/>
</dbReference>
<dbReference type="EMBL" id="QOIP01000003">
    <property type="protein sequence ID" value="RLU25189.1"/>
    <property type="molecule type" value="Genomic_DNA"/>
</dbReference>
<gene>
    <name evidence="7" type="ORF">DMN91_003281</name>
</gene>
<comment type="caution">
    <text evidence="7">The sequence shown here is derived from an EMBL/GenBank/DDBJ whole genome shotgun (WGS) entry which is preliminary data.</text>
</comment>
<dbReference type="CDD" id="cd08954">
    <property type="entry name" value="KR_1_FAS_SDR_x"/>
    <property type="match status" value="1"/>
</dbReference>
<dbReference type="GO" id="GO:0016491">
    <property type="term" value="F:oxidoreductase activity"/>
    <property type="evidence" value="ECO:0007669"/>
    <property type="project" value="InterPro"/>
</dbReference>
<dbReference type="GO" id="GO:0006633">
    <property type="term" value="P:fatty acid biosynthetic process"/>
    <property type="evidence" value="ECO:0007669"/>
    <property type="project" value="InterPro"/>
</dbReference>
<keyword evidence="3" id="KW-0808">Transferase</keyword>
<dbReference type="InterPro" id="IPR050091">
    <property type="entry name" value="PKS_NRPS_Biosynth_Enz"/>
</dbReference>
<dbReference type="InterPro" id="IPR036291">
    <property type="entry name" value="NAD(P)-bd_dom_sf"/>
</dbReference>
<feature type="active site" description="Proton donor; for dehydratase activity" evidence="4">
    <location>
        <position position="995"/>
    </location>
</feature>
<dbReference type="PANTHER" id="PTHR43775">
    <property type="entry name" value="FATTY ACID SYNTHASE"/>
    <property type="match status" value="1"/>
</dbReference>
<dbReference type="PROSITE" id="PS52004">
    <property type="entry name" value="KS3_2"/>
    <property type="match status" value="1"/>
</dbReference>
<dbReference type="SMART" id="SM00827">
    <property type="entry name" value="PKS_AT"/>
    <property type="match status" value="1"/>
</dbReference>
<feature type="active site" description="Proton acceptor; for dehydratase activity" evidence="4">
    <location>
        <position position="843"/>
    </location>
</feature>
<dbReference type="Gene3D" id="3.40.50.720">
    <property type="entry name" value="NAD(P)-binding Rossmann-like Domain"/>
    <property type="match status" value="1"/>
</dbReference>
<sequence length="1978" mass="221758">MDCNKETTDVDPEAIVISGIAGRFPKSHNIRHLQENLFNKMDLGSDDNRRWNHDHPDVPQRTGKVDNIEKFDAEYFDISFTEAEMMDPMCRLLLEHAYEAIVDAGMNPKDLYGTRTGVFIGTCYSESEKTYFYEKPQVAGLGLLGCAKSILANRISYWLGLTGPSFMLDSACSSSLIAVERAYRSIRMGECDAAIIGGSNLCLHPCISLQFSRLGVLSSTGFCRPFDEDAYGYMRSETVAVVYLQKAKNAKRIYATMVYAKTNCDGYKEQGITFPSSEMQGTLLQQSYDECGMPVTCLAYMEAHGTGTRVGDPEEINALKRVFCKNRKSPLLIGSIKSNLGHSEPASGLCQIAKVLIAMETSIIPPNIHFTKPRKGIEAFEDGSIRVVTDPTPWEPDYVGINSFGFGGANCHVLLQPNLKKKINGGTPNDNLPRLIVMSGRTEQAVESFLNEIENRPIDVDYVRLLHDLFAKDISGHPYRGYSIIESATMIKPIKKIQQYSGVRKPVCFVFSGIGSQWPGMGKHGVISNNILNSLVGITVMQVGLIDLLKSINVTPDHVIGYSIGELCCGYVTGNFTIEQVILSAYYIGLALNETKIIRGAMMNIALSYEKAKSICPPDIEISRFSPNSCFISGPKESVKALATKLQLNSIKEINCDDIPLHSRYLTPAEATIHTYLNRIIPQTMTSSHIWTSSVCDTKLSYAEFFTNNLLRPVFFEKVTQSIPKNAIMIEIAPDDILQNVMKDFSDTNVALIQRNHKDNVKVFLQGLGKIYNTGSQPQLANLYPAVQFPVSRGTPMISPSIKWDHSEDWYIASFKVQKPIFSNERLIEMMLGDEDFEYMSGHVIDGRILLPATGYLVFVWETIGMLRRQLQTEVSVVFEDVKFLRATHFPKQGIIELTIMIQKVTGKFEIIEGGNAVVTGTIRVPADITKEKVPYSFLREDNNEEEVMKVKDIYKELKLRGYQYSGVFRGLKSASSMGQQGHIAWGQNWVTFMDCMLQIQILGMDTKSLYVPTGIQKLVIDPKLHAQHIRNLKTEENKQLPVYVYKNYDTVISGGIEIRGIKANPITRRKTTVNPVLERHVFVAHRDKHEISFRDAMILSIHIALEYHQMTKVNIIELIENSDQATTEELSSPIIAEILSNLPLIQPNINLIARTDRFNNIVLPPRIALSQTKKLSKDDNAILVAGFNLLNNSKVETLKEALLALKNDGFLLTRGEPVTKDDLPNVEKHGLVVILEKRIKKEHITLLKRKRQSTRKTEVIRVNNYDFSWLEELKAILNAESESSNTARIILVGEKDPECGILGLVNCLRREPGGELIRGMFIQDENAPDFSLHEPLYAQQLELDLIINVLRPGKVWGSYRHLPLDLPTLKPVHHAFVNQLIRGDLSSFRWLQGAFTPDYHHQDLVHIIYTSINFKDVMTATGKVNMDSFASRGRLEECFIGLEYVGIDNAGRRIMGICENQCISNMQQIDRKLCWSIPEQWTLEDAATIPCAYSTCYYALYIRAKMKKGDKILIHSGTGAVGQAAINLSLHKGCEVFTTVGTPEKRKFIRDTFPSIPESHIGNSRDTSFEQMVLQQTKGRGVDIVLNSLAEEKLQASIRCLARDGCFLEIGKYDFLSDNLLDLSILSKGIKFFGIMLDNVFLASEKIRDYVYTVVAEGLKVGAVKPLARKVFQKDEVEAAFRYMAAGKHMGKIIIKVQEEDDFVNAPILAFPRYYCPANKTYVILGGLGGFGLELADWLVIRGARNLVLISRSGIKNGYQHRKIELWKSYGVNVSTMSNIDASNTNECEHILKTAEMLAPVDAIFNLAVVLNDKLCQNHTAETFQESFKAKAWATKNLDQLSRKICPQLRYFVVFSSVSCGRGNTGQTNYGMANSIMERICERRSREGLHGLAIQWGAVGDVGLVADMMDNDKEMIIGGTLQQKITSCIEKLEEFLLQEHPIVASMVVAEKRSHLFGAFNLVDTVANIMGKLIKMKR</sequence>
<dbReference type="PANTHER" id="PTHR43775:SF23">
    <property type="entry name" value="FATTY ACID SYNTHASE 3"/>
    <property type="match status" value="1"/>
</dbReference>
<evidence type="ECO:0000259" key="6">
    <source>
        <dbReference type="PROSITE" id="PS52019"/>
    </source>
</evidence>
<dbReference type="Gene3D" id="3.90.180.10">
    <property type="entry name" value="Medium-chain alcohol dehydrogenases, catalytic domain"/>
    <property type="match status" value="1"/>
</dbReference>
<feature type="region of interest" description="N-terminal hotdog fold" evidence="4">
    <location>
        <begin position="808"/>
        <end position="932"/>
    </location>
</feature>
<feature type="domain" description="Ketosynthase family 3 (KS3)" evidence="5">
    <location>
        <begin position="12"/>
        <end position="417"/>
    </location>
</feature>
<dbReference type="Gene3D" id="3.40.47.10">
    <property type="match status" value="1"/>
</dbReference>
<dbReference type="InterPro" id="IPR001227">
    <property type="entry name" value="Ac_transferase_dom_sf"/>
</dbReference>
<dbReference type="Pfam" id="PF00698">
    <property type="entry name" value="Acyl_transf_1"/>
    <property type="match status" value="1"/>
</dbReference>
<dbReference type="InterPro" id="IPR049391">
    <property type="entry name" value="FAS_pseudo-KR"/>
</dbReference>
<keyword evidence="2" id="KW-0597">Phosphoprotein</keyword>